<evidence type="ECO:0000256" key="1">
    <source>
        <dbReference type="ARBA" id="ARBA00008348"/>
    </source>
</evidence>
<dbReference type="InterPro" id="IPR000748">
    <property type="entry name" value="PsdUridine_synth_RsuA/RluB/E/F"/>
</dbReference>
<dbReference type="InterPro" id="IPR018496">
    <property type="entry name" value="PsdUridine_synth_RsuA/RluB_CS"/>
</dbReference>
<evidence type="ECO:0000256" key="5">
    <source>
        <dbReference type="ARBA" id="ARBA00037590"/>
    </source>
</evidence>
<dbReference type="CDD" id="cd00165">
    <property type="entry name" value="S4"/>
    <property type="match status" value="1"/>
</dbReference>
<evidence type="ECO:0000256" key="6">
    <source>
        <dbReference type="PROSITE-ProRule" id="PRU00182"/>
    </source>
</evidence>
<evidence type="ECO:0000259" key="8">
    <source>
        <dbReference type="SMART" id="SM00363"/>
    </source>
</evidence>
<dbReference type="Gene3D" id="3.30.70.1560">
    <property type="entry name" value="Alpha-L RNA-binding motif"/>
    <property type="match status" value="1"/>
</dbReference>
<dbReference type="PROSITE" id="PS50889">
    <property type="entry name" value="S4"/>
    <property type="match status" value="1"/>
</dbReference>
<dbReference type="CDD" id="cd02553">
    <property type="entry name" value="PseudoU_synth_RsuA"/>
    <property type="match status" value="1"/>
</dbReference>
<dbReference type="AlphaFoldDB" id="A0A1T1HER7"/>
<organism evidence="9 10">
    <name type="scientific">Oceanospirillum linum</name>
    <dbReference type="NCBI Taxonomy" id="966"/>
    <lineage>
        <taxon>Bacteria</taxon>
        <taxon>Pseudomonadati</taxon>
        <taxon>Pseudomonadota</taxon>
        <taxon>Gammaproteobacteria</taxon>
        <taxon>Oceanospirillales</taxon>
        <taxon>Oceanospirillaceae</taxon>
        <taxon>Oceanospirillum</taxon>
    </lineage>
</organism>
<comment type="catalytic activity">
    <reaction evidence="4">
        <text>uridine(516) in 16S rRNA = pseudouridine(516) in 16S rRNA</text>
        <dbReference type="Rhea" id="RHEA:38867"/>
        <dbReference type="Rhea" id="RHEA-COMP:10089"/>
        <dbReference type="Rhea" id="RHEA-COMP:10090"/>
        <dbReference type="ChEBI" id="CHEBI:65314"/>
        <dbReference type="ChEBI" id="CHEBI:65315"/>
        <dbReference type="EC" id="5.4.99.19"/>
    </reaction>
</comment>
<dbReference type="Pfam" id="PF00849">
    <property type="entry name" value="PseudoU_synth_2"/>
    <property type="match status" value="1"/>
</dbReference>
<dbReference type="GO" id="GO:0003723">
    <property type="term" value="F:RNA binding"/>
    <property type="evidence" value="ECO:0007669"/>
    <property type="project" value="UniProtKB-KW"/>
</dbReference>
<dbReference type="GO" id="GO:0005829">
    <property type="term" value="C:cytosol"/>
    <property type="evidence" value="ECO:0007669"/>
    <property type="project" value="UniProtKB-ARBA"/>
</dbReference>
<dbReference type="GO" id="GO:0160136">
    <property type="term" value="F:16S rRNA pseudouridine(516) synthase activity"/>
    <property type="evidence" value="ECO:0007669"/>
    <property type="project" value="UniProtKB-EC"/>
</dbReference>
<dbReference type="InterPro" id="IPR006145">
    <property type="entry name" value="PsdUridine_synth_RsuA/RluA"/>
</dbReference>
<dbReference type="EMBL" id="MTSD02000001">
    <property type="protein sequence ID" value="OOV88323.1"/>
    <property type="molecule type" value="Genomic_DNA"/>
</dbReference>
<comment type="caution">
    <text evidence="9">The sequence shown here is derived from an EMBL/GenBank/DDBJ whole genome shotgun (WGS) entry which is preliminary data.</text>
</comment>
<dbReference type="Gene3D" id="3.10.290.10">
    <property type="entry name" value="RNA-binding S4 domain"/>
    <property type="match status" value="1"/>
</dbReference>
<accession>A0A1T1HER7</accession>
<keyword evidence="2 6" id="KW-0694">RNA-binding</keyword>
<dbReference type="PANTHER" id="PTHR47683">
    <property type="entry name" value="PSEUDOURIDINE SYNTHASE FAMILY PROTEIN-RELATED"/>
    <property type="match status" value="1"/>
</dbReference>
<reference evidence="9" key="1">
    <citation type="submission" date="2017-02" db="EMBL/GenBank/DDBJ databases">
        <title>Draft Genome Sequence of the Salt Water Bacterium Oceanospirillum linum ATCC 11336.</title>
        <authorList>
            <person name="Trachtenberg A.M."/>
            <person name="Carney J.G."/>
            <person name="Linnane J.D."/>
            <person name="Rheaume B.A."/>
            <person name="Pitts N.L."/>
            <person name="Mykles D.L."/>
            <person name="Maclea K.S."/>
        </authorList>
    </citation>
    <scope>NUCLEOTIDE SEQUENCE [LARGE SCALE GENOMIC DNA]</scope>
    <source>
        <strain evidence="9">ATCC 11336</strain>
    </source>
</reference>
<evidence type="ECO:0000256" key="7">
    <source>
        <dbReference type="RuleBase" id="RU003887"/>
    </source>
</evidence>
<dbReference type="Proteomes" id="UP000190064">
    <property type="component" value="Unassembled WGS sequence"/>
</dbReference>
<dbReference type="EC" id="5.4.99.-" evidence="7"/>
<dbReference type="NCBIfam" id="NF008097">
    <property type="entry name" value="PRK10839.1"/>
    <property type="match status" value="1"/>
</dbReference>
<dbReference type="PROSITE" id="PS01149">
    <property type="entry name" value="PSI_RSU"/>
    <property type="match status" value="1"/>
</dbReference>
<proteinExistence type="inferred from homology"/>
<dbReference type="FunFam" id="3.30.70.1560:FF:000001">
    <property type="entry name" value="Pseudouridine synthase"/>
    <property type="match status" value="1"/>
</dbReference>
<dbReference type="PANTHER" id="PTHR47683:SF4">
    <property type="entry name" value="PSEUDOURIDINE SYNTHASE"/>
    <property type="match status" value="1"/>
</dbReference>
<keyword evidence="10" id="KW-1185">Reference proteome</keyword>
<dbReference type="GO" id="GO:0000455">
    <property type="term" value="P:enzyme-directed rRNA pseudouridine synthesis"/>
    <property type="evidence" value="ECO:0007669"/>
    <property type="project" value="UniProtKB-ARBA"/>
</dbReference>
<dbReference type="InterPro" id="IPR002942">
    <property type="entry name" value="S4_RNA-bd"/>
</dbReference>
<sequence length="232" mass="26439">MRLDKFICHHTGISRAEAKRVLRQGMVTFDEQVVKDPGFKVSNDMEIELNGQILGAVKPRYFMLNKMANTLCSTLDEEYPSVLSDMDLPHTKGLHIAGRLDVDTTGLVLITDDGQWSHQITSPKKACMKRYRAWLAEPLVADAEHQFTKGVQLHNERELTKPAILERITDTEVLLSISEGKYHQVKRMFAAVDNKVIQLHREQIGAICLDPELSEGEWRELTDNEIKSVWSK</sequence>
<dbReference type="InterPro" id="IPR020103">
    <property type="entry name" value="PsdUridine_synth_cat_dom_sf"/>
</dbReference>
<name>A0A1T1HER7_OCELI</name>
<keyword evidence="3 7" id="KW-0413">Isomerase</keyword>
<feature type="domain" description="RNA-binding S4" evidence="8">
    <location>
        <begin position="1"/>
        <end position="58"/>
    </location>
</feature>
<dbReference type="RefSeq" id="WP_077242756.1">
    <property type="nucleotide sequence ID" value="NZ_FXTS01000001.1"/>
</dbReference>
<evidence type="ECO:0000256" key="4">
    <source>
        <dbReference type="ARBA" id="ARBA00036749"/>
    </source>
</evidence>
<dbReference type="SMART" id="SM00363">
    <property type="entry name" value="S4"/>
    <property type="match status" value="1"/>
</dbReference>
<protein>
    <recommendedName>
        <fullName evidence="7">Pseudouridine synthase</fullName>
        <ecNumber evidence="7">5.4.99.-</ecNumber>
    </recommendedName>
</protein>
<gene>
    <name evidence="9" type="ORF">BTA35_0202055</name>
</gene>
<dbReference type="NCBIfam" id="TIGR00093">
    <property type="entry name" value="pseudouridine synthase"/>
    <property type="match status" value="1"/>
</dbReference>
<dbReference type="InterPro" id="IPR042092">
    <property type="entry name" value="PsdUridine_s_RsuA/RluB/E/F_cat"/>
</dbReference>
<dbReference type="STRING" id="966.BTA35_0202055"/>
<comment type="similarity">
    <text evidence="1 7">Belongs to the pseudouridine synthase RsuA family.</text>
</comment>
<evidence type="ECO:0000313" key="9">
    <source>
        <dbReference type="EMBL" id="OOV88323.1"/>
    </source>
</evidence>
<dbReference type="SUPFAM" id="SSF55174">
    <property type="entry name" value="Alpha-L RNA-binding motif"/>
    <property type="match status" value="1"/>
</dbReference>
<evidence type="ECO:0000313" key="10">
    <source>
        <dbReference type="Proteomes" id="UP000190064"/>
    </source>
</evidence>
<dbReference type="InterPro" id="IPR036986">
    <property type="entry name" value="S4_RNA-bd_sf"/>
</dbReference>
<dbReference type="Gene3D" id="3.30.70.580">
    <property type="entry name" value="Pseudouridine synthase I, catalytic domain, N-terminal subdomain"/>
    <property type="match status" value="1"/>
</dbReference>
<dbReference type="Pfam" id="PF01479">
    <property type="entry name" value="S4"/>
    <property type="match status" value="1"/>
</dbReference>
<dbReference type="SUPFAM" id="SSF55120">
    <property type="entry name" value="Pseudouridine synthase"/>
    <property type="match status" value="1"/>
</dbReference>
<comment type="function">
    <text evidence="5">Responsible for synthesis of pseudouridine from uracil-516 in 16S ribosomal RNA.</text>
</comment>
<dbReference type="InterPro" id="IPR020094">
    <property type="entry name" value="TruA/RsuA/RluB/E/F_N"/>
</dbReference>
<evidence type="ECO:0000256" key="3">
    <source>
        <dbReference type="ARBA" id="ARBA00023235"/>
    </source>
</evidence>
<evidence type="ECO:0000256" key="2">
    <source>
        <dbReference type="ARBA" id="ARBA00022884"/>
    </source>
</evidence>
<dbReference type="InterPro" id="IPR050343">
    <property type="entry name" value="RsuA_PseudoU_synthase"/>
</dbReference>